<feature type="chain" id="PRO_5028317777" evidence="3">
    <location>
        <begin position="44"/>
        <end position="520"/>
    </location>
</feature>
<keyword evidence="2" id="KW-1133">Transmembrane helix</keyword>
<evidence type="ECO:0000313" key="5">
    <source>
        <dbReference type="Proteomes" id="UP000580250"/>
    </source>
</evidence>
<gene>
    <name evidence="4" type="ORF">MENT_LOCUS55508</name>
</gene>
<evidence type="ECO:0000313" key="4">
    <source>
        <dbReference type="EMBL" id="CAD2201907.1"/>
    </source>
</evidence>
<keyword evidence="2" id="KW-0472">Membrane</keyword>
<evidence type="ECO:0000256" key="3">
    <source>
        <dbReference type="SAM" id="SignalP"/>
    </source>
</evidence>
<keyword evidence="3" id="KW-0732">Signal</keyword>
<dbReference type="EMBL" id="CAJEWN010002102">
    <property type="protein sequence ID" value="CAD2201907.1"/>
    <property type="molecule type" value="Genomic_DNA"/>
</dbReference>
<feature type="region of interest" description="Disordered" evidence="1">
    <location>
        <begin position="340"/>
        <end position="363"/>
    </location>
</feature>
<feature type="compositionally biased region" description="Basic and acidic residues" evidence="1">
    <location>
        <begin position="491"/>
        <end position="509"/>
    </location>
</feature>
<name>A0A6V7XT40_MELEN</name>
<keyword evidence="2" id="KW-0812">Transmembrane</keyword>
<sequence>MLFCLLHPMDHNTGPLARKSSTLCALLLVSIAALLVLPVTVQANANEVGVANHTLYDKDQVMVKVGSMQLNTGLEYDEYKKHFPNVCDFKITSDNIELRYNGDVGCTVELLTTKTNMIKFTAGIDLKENSRCLEVCKDNRVHFQDGFSNLVPFAYSRNNKDLKNLNGGQTYEGDGCENKIKCGGECMDQTFLEVSWFKCDDEIHAHTHLIGEYKQGLDLAKGYNKKEFKFDLEIFDNSSFKMDFGTGKENLYDTKTSSIFCVKKEGAIVEPKTWKIKNEDGNLKDKHLLVFHLLPSNATRVPKGSGFEPGTKPKCPLFIRFDKPDYQFLYVPPQKTTTVTTTAKTTPAGTQQGNTTPPTAKVQEVKDTEKGSNVWIVVIVIIVVVVVAIGIVVFSVRYYIAKKQKELEQKENEMKTGYTIGENYVINQFNKMDLDEAINKKILLYLYEPDVKERGLEAAGDFKHWKMEKGYSRRWGEDDADFEKRINEAIEKTGAKADTNDEKGKEAKKTSKTGKKAVKK</sequence>
<feature type="compositionally biased region" description="Low complexity" evidence="1">
    <location>
        <begin position="340"/>
        <end position="353"/>
    </location>
</feature>
<protein>
    <submittedName>
        <fullName evidence="4">Uncharacterized protein</fullName>
    </submittedName>
</protein>
<evidence type="ECO:0000256" key="2">
    <source>
        <dbReference type="SAM" id="Phobius"/>
    </source>
</evidence>
<organism evidence="4 5">
    <name type="scientific">Meloidogyne enterolobii</name>
    <name type="common">Root-knot nematode worm</name>
    <name type="synonym">Meloidogyne mayaguensis</name>
    <dbReference type="NCBI Taxonomy" id="390850"/>
    <lineage>
        <taxon>Eukaryota</taxon>
        <taxon>Metazoa</taxon>
        <taxon>Ecdysozoa</taxon>
        <taxon>Nematoda</taxon>
        <taxon>Chromadorea</taxon>
        <taxon>Rhabditida</taxon>
        <taxon>Tylenchina</taxon>
        <taxon>Tylenchomorpha</taxon>
        <taxon>Tylenchoidea</taxon>
        <taxon>Meloidogynidae</taxon>
        <taxon>Meloidogyninae</taxon>
        <taxon>Meloidogyne</taxon>
    </lineage>
</organism>
<proteinExistence type="predicted"/>
<accession>A0A6V7XT40</accession>
<comment type="caution">
    <text evidence="4">The sequence shown here is derived from an EMBL/GenBank/DDBJ whole genome shotgun (WGS) entry which is preliminary data.</text>
</comment>
<feature type="region of interest" description="Disordered" evidence="1">
    <location>
        <begin position="491"/>
        <end position="520"/>
    </location>
</feature>
<feature type="signal peptide" evidence="3">
    <location>
        <begin position="1"/>
        <end position="43"/>
    </location>
</feature>
<feature type="transmembrane region" description="Helical" evidence="2">
    <location>
        <begin position="374"/>
        <end position="400"/>
    </location>
</feature>
<feature type="compositionally biased region" description="Basic residues" evidence="1">
    <location>
        <begin position="510"/>
        <end position="520"/>
    </location>
</feature>
<evidence type="ECO:0000256" key="1">
    <source>
        <dbReference type="SAM" id="MobiDB-lite"/>
    </source>
</evidence>
<dbReference type="Proteomes" id="UP000580250">
    <property type="component" value="Unassembled WGS sequence"/>
</dbReference>
<dbReference type="AlphaFoldDB" id="A0A6V7XT40"/>
<reference evidence="4 5" key="1">
    <citation type="submission" date="2020-08" db="EMBL/GenBank/DDBJ databases">
        <authorList>
            <person name="Koutsovoulos G."/>
            <person name="Danchin GJ E."/>
        </authorList>
    </citation>
    <scope>NUCLEOTIDE SEQUENCE [LARGE SCALE GENOMIC DNA]</scope>
</reference>